<evidence type="ECO:0000256" key="5">
    <source>
        <dbReference type="ARBA" id="ARBA00023136"/>
    </source>
</evidence>
<evidence type="ECO:0000256" key="6">
    <source>
        <dbReference type="SAM" id="Phobius"/>
    </source>
</evidence>
<dbReference type="Pfam" id="PF12698">
    <property type="entry name" value="ABC2_membrane_3"/>
    <property type="match status" value="1"/>
</dbReference>
<evidence type="ECO:0000256" key="1">
    <source>
        <dbReference type="ARBA" id="ARBA00004651"/>
    </source>
</evidence>
<evidence type="ECO:0000256" key="4">
    <source>
        <dbReference type="ARBA" id="ARBA00022989"/>
    </source>
</evidence>
<feature type="transmembrane region" description="Helical" evidence="6">
    <location>
        <begin position="232"/>
        <end position="257"/>
    </location>
</feature>
<comment type="caution">
    <text evidence="8">The sequence shown here is derived from an EMBL/GenBank/DDBJ whole genome shotgun (WGS) entry which is preliminary data.</text>
</comment>
<protein>
    <submittedName>
        <fullName evidence="8">ABC transporter permease</fullName>
    </submittedName>
</protein>
<keyword evidence="5 6" id="KW-0472">Membrane</keyword>
<dbReference type="GO" id="GO:0005886">
    <property type="term" value="C:plasma membrane"/>
    <property type="evidence" value="ECO:0007669"/>
    <property type="project" value="UniProtKB-SubCell"/>
</dbReference>
<evidence type="ECO:0000313" key="9">
    <source>
        <dbReference type="Proteomes" id="UP001207408"/>
    </source>
</evidence>
<evidence type="ECO:0000256" key="3">
    <source>
        <dbReference type="ARBA" id="ARBA00022692"/>
    </source>
</evidence>
<accession>A0AAE3MB42</accession>
<dbReference type="GO" id="GO:0140359">
    <property type="term" value="F:ABC-type transporter activity"/>
    <property type="evidence" value="ECO:0007669"/>
    <property type="project" value="InterPro"/>
</dbReference>
<feature type="domain" description="ABC-2 type transporter transmembrane" evidence="7">
    <location>
        <begin position="19"/>
        <end position="416"/>
    </location>
</feature>
<gene>
    <name evidence="8" type="ORF">OM074_01940</name>
</gene>
<name>A0AAE3MB42_9BACT</name>
<dbReference type="EMBL" id="JAPDPI010000002">
    <property type="protein sequence ID" value="MCW3804364.1"/>
    <property type="molecule type" value="Genomic_DNA"/>
</dbReference>
<evidence type="ECO:0000259" key="7">
    <source>
        <dbReference type="Pfam" id="PF12698"/>
    </source>
</evidence>
<dbReference type="SUPFAM" id="SSF53850">
    <property type="entry name" value="Periplasmic binding protein-like II"/>
    <property type="match status" value="1"/>
</dbReference>
<keyword evidence="9" id="KW-1185">Reference proteome</keyword>
<dbReference type="Gene3D" id="3.40.190.10">
    <property type="entry name" value="Periplasmic binding protein-like II"/>
    <property type="match status" value="1"/>
</dbReference>
<dbReference type="InterPro" id="IPR051449">
    <property type="entry name" value="ABC-2_transporter_component"/>
</dbReference>
<evidence type="ECO:0000256" key="2">
    <source>
        <dbReference type="ARBA" id="ARBA00022475"/>
    </source>
</evidence>
<keyword evidence="3 6" id="KW-0812">Transmembrane</keyword>
<organism evidence="8 9">
    <name type="scientific">Plebeiibacterium marinum</name>
    <dbReference type="NCBI Taxonomy" id="2992111"/>
    <lineage>
        <taxon>Bacteria</taxon>
        <taxon>Pseudomonadati</taxon>
        <taxon>Bacteroidota</taxon>
        <taxon>Bacteroidia</taxon>
        <taxon>Marinilabiliales</taxon>
        <taxon>Marinilabiliaceae</taxon>
        <taxon>Plebeiibacterium</taxon>
    </lineage>
</organism>
<feature type="transmembrane region" description="Helical" evidence="6">
    <location>
        <begin position="21"/>
        <end position="42"/>
    </location>
</feature>
<dbReference type="InterPro" id="IPR013525">
    <property type="entry name" value="ABC2_TM"/>
</dbReference>
<proteinExistence type="predicted"/>
<reference evidence="8" key="1">
    <citation type="submission" date="2022-10" db="EMBL/GenBank/DDBJ databases">
        <authorList>
            <person name="Yu W.X."/>
        </authorList>
    </citation>
    <scope>NUCLEOTIDE SEQUENCE</scope>
    <source>
        <strain evidence="8">D04</strain>
    </source>
</reference>
<feature type="transmembrane region" description="Helical" evidence="6">
    <location>
        <begin position="306"/>
        <end position="332"/>
    </location>
</feature>
<comment type="subcellular location">
    <subcellularLocation>
        <location evidence="1">Cell membrane</location>
        <topology evidence="1">Multi-pass membrane protein</topology>
    </subcellularLocation>
</comment>
<dbReference type="PANTHER" id="PTHR30294:SF29">
    <property type="entry name" value="MULTIDRUG ABC TRANSPORTER PERMEASE YBHS-RELATED"/>
    <property type="match status" value="1"/>
</dbReference>
<feature type="transmembrane region" description="Helical" evidence="6">
    <location>
        <begin position="398"/>
        <end position="417"/>
    </location>
</feature>
<dbReference type="AlphaFoldDB" id="A0AAE3MB42"/>
<feature type="transmembrane region" description="Helical" evidence="6">
    <location>
        <begin position="344"/>
        <end position="364"/>
    </location>
</feature>
<dbReference type="Proteomes" id="UP001207408">
    <property type="component" value="Unassembled WGS sequence"/>
</dbReference>
<evidence type="ECO:0000313" key="8">
    <source>
        <dbReference type="EMBL" id="MCW3804364.1"/>
    </source>
</evidence>
<keyword evidence="4 6" id="KW-1133">Transmembrane helix</keyword>
<keyword evidence="2" id="KW-1003">Cell membrane</keyword>
<dbReference type="PANTHER" id="PTHR30294">
    <property type="entry name" value="MEMBRANE COMPONENT OF ABC TRANSPORTER YHHJ-RELATED"/>
    <property type="match status" value="1"/>
</dbReference>
<sequence>MNKILLIINREYLTRVRKKSFIIMTLLSPLIFAGMIVVPGWLNTQKDTKEKIIAIEDMTGLYQDVFENTDYIKYQYQHKKEAIEKKEALQKGFEALLVINSNLLQNPSDVQLISEGQITMNVQNNIKHQLNTYLRNEKLSSYKIDGLDEKIKEVNNLRVDLQTIRLDEDGKEKQSSAMFAMIIGMVSALLIYMFMLMYGTQVMRGVIEEKTNRIVEVMISSVKPFQLMMGKIIGIGLVALTQFGLWVILTLAVIFTLQNFVFNPEPQQIQQTMEMAQNNQISQASQTQEAAAKFNEVMTIIEDANIAGIIALFLFYFIGGYLIYSALFAAIGSAIDNETETQQFVMPILLPLILSIYVAMAAFNNPHGDIAFWFSVIPFTSPVVMMSRIPFDVPTWELVLSMAILACSFLILTWFAGRVYRTGILMYGKKVSYKEIWKWFIQAGK</sequence>
<feature type="transmembrane region" description="Helical" evidence="6">
    <location>
        <begin position="177"/>
        <end position="198"/>
    </location>
</feature>
<dbReference type="RefSeq" id="WP_301197585.1">
    <property type="nucleotide sequence ID" value="NZ_JAPDPI010000002.1"/>
</dbReference>